<dbReference type="Pfam" id="PF13635">
    <property type="entry name" value="DUF4143"/>
    <property type="match status" value="1"/>
</dbReference>
<keyword evidence="1" id="KW-0238">DNA-binding</keyword>
<dbReference type="InterPro" id="IPR036390">
    <property type="entry name" value="WH_DNA-bd_sf"/>
</dbReference>
<name>A0A1G2BB71_9BACT</name>
<evidence type="ECO:0000256" key="1">
    <source>
        <dbReference type="ARBA" id="ARBA00023125"/>
    </source>
</evidence>
<dbReference type="Proteomes" id="UP000176420">
    <property type="component" value="Unassembled WGS sequence"/>
</dbReference>
<dbReference type="Pfam" id="PF13173">
    <property type="entry name" value="AAA_14"/>
    <property type="match status" value="1"/>
</dbReference>
<dbReference type="InterPro" id="IPR027417">
    <property type="entry name" value="P-loop_NTPase"/>
</dbReference>
<sequence>MLARKIQKRIENSLFKGKVIILYGPRQVGKTTLVKKILESYLNDSVYFSCDEPDVRQALTNKTSNALHSFLGNKKLIVLDEAQRVKDVGLTLKLLVDNFPNIQIIATGSSSFELSNKVIEPLTGRNVEFHLYPFSVQELLSVNDQLTVQRILERRLIYGMYPEVIKASGAEEEKAVRSIARDYLYKDILMFQDIKNPEILEKLLQALALQLGNEVSYNELSQLIGVDKNTVSNYIQILEKAFVIFRLPPFARNLRNELKKLRKIYFYDNGIRNALINNFNNVDLRNDVGPLWENFMLSERIKWHQSHNQQPNLFFWRTHSRQEIDLIEEGQGKLTGYEFKWQNQRYQAPQAFQKSYPSTTVSLICQENFLDFLN</sequence>
<evidence type="ECO:0000313" key="3">
    <source>
        <dbReference type="EMBL" id="OGY86468.1"/>
    </source>
</evidence>
<dbReference type="EMBL" id="MHKI01000019">
    <property type="protein sequence ID" value="OGY86468.1"/>
    <property type="molecule type" value="Genomic_DNA"/>
</dbReference>
<gene>
    <name evidence="3" type="ORF">A2319_03105</name>
</gene>
<reference evidence="3 4" key="1">
    <citation type="journal article" date="2016" name="Nat. Commun.">
        <title>Thousands of microbial genomes shed light on interconnected biogeochemical processes in an aquifer system.</title>
        <authorList>
            <person name="Anantharaman K."/>
            <person name="Brown C.T."/>
            <person name="Hug L.A."/>
            <person name="Sharon I."/>
            <person name="Castelle C.J."/>
            <person name="Probst A.J."/>
            <person name="Thomas B.C."/>
            <person name="Singh A."/>
            <person name="Wilkins M.J."/>
            <person name="Karaoz U."/>
            <person name="Brodie E.L."/>
            <person name="Williams K.H."/>
            <person name="Hubbard S.S."/>
            <person name="Banfield J.F."/>
        </authorList>
    </citation>
    <scope>NUCLEOTIDE SEQUENCE [LARGE SCALE GENOMIC DNA]</scope>
</reference>
<protein>
    <submittedName>
        <fullName evidence="3">ATPase</fullName>
    </submittedName>
</protein>
<proteinExistence type="predicted"/>
<dbReference type="PANTHER" id="PTHR43566">
    <property type="entry name" value="CONSERVED PROTEIN"/>
    <property type="match status" value="1"/>
</dbReference>
<dbReference type="SUPFAM" id="SSF52540">
    <property type="entry name" value="P-loop containing nucleoside triphosphate hydrolases"/>
    <property type="match status" value="1"/>
</dbReference>
<dbReference type="InterPro" id="IPR041682">
    <property type="entry name" value="AAA_14"/>
</dbReference>
<dbReference type="SMART" id="SM00382">
    <property type="entry name" value="AAA"/>
    <property type="match status" value="1"/>
</dbReference>
<dbReference type="AlphaFoldDB" id="A0A1G2BB71"/>
<comment type="caution">
    <text evidence="3">The sequence shown here is derived from an EMBL/GenBank/DDBJ whole genome shotgun (WGS) entry which is preliminary data.</text>
</comment>
<organism evidence="3 4">
    <name type="scientific">Candidatus Kerfeldbacteria bacterium RIFOXYB2_FULL_38_14</name>
    <dbReference type="NCBI Taxonomy" id="1798547"/>
    <lineage>
        <taxon>Bacteria</taxon>
        <taxon>Candidatus Kerfeldiibacteriota</taxon>
    </lineage>
</organism>
<dbReference type="GO" id="GO:0003677">
    <property type="term" value="F:DNA binding"/>
    <property type="evidence" value="ECO:0007669"/>
    <property type="project" value="UniProtKB-KW"/>
</dbReference>
<dbReference type="SUPFAM" id="SSF46785">
    <property type="entry name" value="Winged helix' DNA-binding domain"/>
    <property type="match status" value="1"/>
</dbReference>
<evidence type="ECO:0000259" key="2">
    <source>
        <dbReference type="SMART" id="SM00382"/>
    </source>
</evidence>
<feature type="domain" description="AAA+ ATPase" evidence="2">
    <location>
        <begin position="16"/>
        <end position="134"/>
    </location>
</feature>
<evidence type="ECO:0000313" key="4">
    <source>
        <dbReference type="Proteomes" id="UP000176420"/>
    </source>
</evidence>
<dbReference type="InterPro" id="IPR003593">
    <property type="entry name" value="AAA+_ATPase"/>
</dbReference>
<accession>A0A1G2BB71</accession>
<dbReference type="InterPro" id="IPR025420">
    <property type="entry name" value="DUF4143"/>
</dbReference>
<dbReference type="Gene3D" id="3.40.50.300">
    <property type="entry name" value="P-loop containing nucleotide triphosphate hydrolases"/>
    <property type="match status" value="1"/>
</dbReference>
<dbReference type="PANTHER" id="PTHR43566:SF1">
    <property type="entry name" value="AAA+ ATPASE DOMAIN-CONTAINING PROTEIN"/>
    <property type="match status" value="1"/>
</dbReference>